<dbReference type="GO" id="GO:0005506">
    <property type="term" value="F:iron ion binding"/>
    <property type="evidence" value="ECO:0007669"/>
    <property type="project" value="InterPro"/>
</dbReference>
<evidence type="ECO:0000313" key="2">
    <source>
        <dbReference type="EMBL" id="CAI8009405.1"/>
    </source>
</evidence>
<dbReference type="Gene3D" id="1.10.630.10">
    <property type="entry name" value="Cytochrome P450"/>
    <property type="match status" value="1"/>
</dbReference>
<evidence type="ECO:0000313" key="3">
    <source>
        <dbReference type="Proteomes" id="UP001174909"/>
    </source>
</evidence>
<organism evidence="2 3">
    <name type="scientific">Geodia barretti</name>
    <name type="common">Barrett's horny sponge</name>
    <dbReference type="NCBI Taxonomy" id="519541"/>
    <lineage>
        <taxon>Eukaryota</taxon>
        <taxon>Metazoa</taxon>
        <taxon>Porifera</taxon>
        <taxon>Demospongiae</taxon>
        <taxon>Heteroscleromorpha</taxon>
        <taxon>Tetractinellida</taxon>
        <taxon>Astrophorina</taxon>
        <taxon>Geodiidae</taxon>
        <taxon>Geodia</taxon>
    </lineage>
</organism>
<feature type="chain" id="PRO_5041411397" evidence="1">
    <location>
        <begin position="23"/>
        <end position="72"/>
    </location>
</feature>
<comment type="caution">
    <text evidence="2">The sequence shown here is derived from an EMBL/GenBank/DDBJ whole genome shotgun (WGS) entry which is preliminary data.</text>
</comment>
<keyword evidence="3" id="KW-1185">Reference proteome</keyword>
<dbReference type="InterPro" id="IPR036396">
    <property type="entry name" value="Cyt_P450_sf"/>
</dbReference>
<reference evidence="2" key="1">
    <citation type="submission" date="2023-03" db="EMBL/GenBank/DDBJ databases">
        <authorList>
            <person name="Steffen K."/>
            <person name="Cardenas P."/>
        </authorList>
    </citation>
    <scope>NUCLEOTIDE SEQUENCE</scope>
</reference>
<sequence length="72" mass="8292">MAYYLWLVILLLLLLYTYYKWGYEPFQVFKRMGIPGPPPAPFLGNLVTLITRKDGMDVIAEWNQTYGDVCGG</sequence>
<dbReference type="EMBL" id="CASHTH010000956">
    <property type="protein sequence ID" value="CAI8009405.1"/>
    <property type="molecule type" value="Genomic_DNA"/>
</dbReference>
<dbReference type="GO" id="GO:0004497">
    <property type="term" value="F:monooxygenase activity"/>
    <property type="evidence" value="ECO:0007669"/>
    <property type="project" value="InterPro"/>
</dbReference>
<dbReference type="GO" id="GO:0016705">
    <property type="term" value="F:oxidoreductase activity, acting on paired donors, with incorporation or reduction of molecular oxygen"/>
    <property type="evidence" value="ECO:0007669"/>
    <property type="project" value="InterPro"/>
</dbReference>
<name>A0AA35RDD7_GEOBA</name>
<dbReference type="GO" id="GO:0020037">
    <property type="term" value="F:heme binding"/>
    <property type="evidence" value="ECO:0007669"/>
    <property type="project" value="InterPro"/>
</dbReference>
<gene>
    <name evidence="2" type="ORF">GBAR_LOCUS6318</name>
</gene>
<dbReference type="Proteomes" id="UP001174909">
    <property type="component" value="Unassembled WGS sequence"/>
</dbReference>
<evidence type="ECO:0000256" key="1">
    <source>
        <dbReference type="SAM" id="SignalP"/>
    </source>
</evidence>
<dbReference type="AlphaFoldDB" id="A0AA35RDD7"/>
<protein>
    <submittedName>
        <fullName evidence="2">Cytochrome P450 3A40</fullName>
    </submittedName>
</protein>
<proteinExistence type="predicted"/>
<keyword evidence="1" id="KW-0732">Signal</keyword>
<dbReference type="SUPFAM" id="SSF48264">
    <property type="entry name" value="Cytochrome P450"/>
    <property type="match status" value="1"/>
</dbReference>
<feature type="signal peptide" evidence="1">
    <location>
        <begin position="1"/>
        <end position="22"/>
    </location>
</feature>
<accession>A0AA35RDD7</accession>